<dbReference type="GO" id="GO:0001671">
    <property type="term" value="F:ATPase activator activity"/>
    <property type="evidence" value="ECO:0007669"/>
    <property type="project" value="InterPro"/>
</dbReference>
<dbReference type="GO" id="GO:0051259">
    <property type="term" value="P:protein complex oligomerization"/>
    <property type="evidence" value="ECO:0007669"/>
    <property type="project" value="InterPro"/>
</dbReference>
<feature type="domain" description="J" evidence="3">
    <location>
        <begin position="21"/>
        <end position="85"/>
    </location>
</feature>
<keyword evidence="5" id="KW-1185">Reference proteome</keyword>
<gene>
    <name evidence="4" type="ORF">BWQ96_08664</name>
</gene>
<name>A0A2V3II01_9FLOR</name>
<comment type="similarity">
    <text evidence="1">Belongs to the HscB family.</text>
</comment>
<dbReference type="PROSITE" id="PS50076">
    <property type="entry name" value="DNAJ_2"/>
    <property type="match status" value="1"/>
</dbReference>
<evidence type="ECO:0000256" key="1">
    <source>
        <dbReference type="ARBA" id="ARBA00010476"/>
    </source>
</evidence>
<organism evidence="4 5">
    <name type="scientific">Gracilariopsis chorda</name>
    <dbReference type="NCBI Taxonomy" id="448386"/>
    <lineage>
        <taxon>Eukaryota</taxon>
        <taxon>Rhodophyta</taxon>
        <taxon>Florideophyceae</taxon>
        <taxon>Rhodymeniophycidae</taxon>
        <taxon>Gracilariales</taxon>
        <taxon>Gracilariaceae</taxon>
        <taxon>Gracilariopsis</taxon>
    </lineage>
</organism>
<dbReference type="AlphaFoldDB" id="A0A2V3II01"/>
<proteinExistence type="inferred from homology"/>
<evidence type="ECO:0000313" key="5">
    <source>
        <dbReference type="Proteomes" id="UP000247409"/>
    </source>
</evidence>
<dbReference type="PANTHER" id="PTHR14021">
    <property type="entry name" value="IRON-SULFUR CLUSTER CO-CHAPERONE PROTEIN HSCB"/>
    <property type="match status" value="1"/>
</dbReference>
<dbReference type="NCBIfam" id="TIGR00714">
    <property type="entry name" value="hscB"/>
    <property type="match status" value="1"/>
</dbReference>
<dbReference type="InterPro" id="IPR036386">
    <property type="entry name" value="HscB_C_sf"/>
</dbReference>
<evidence type="ECO:0000259" key="3">
    <source>
        <dbReference type="PROSITE" id="PS50076"/>
    </source>
</evidence>
<dbReference type="InterPro" id="IPR001623">
    <property type="entry name" value="DnaJ_domain"/>
</dbReference>
<dbReference type="OrthoDB" id="448954at2759"/>
<dbReference type="SMART" id="SM00271">
    <property type="entry name" value="DnaJ"/>
    <property type="match status" value="1"/>
</dbReference>
<dbReference type="SUPFAM" id="SSF47144">
    <property type="entry name" value="HSC20 (HSCB), C-terminal oligomerisation domain"/>
    <property type="match status" value="1"/>
</dbReference>
<dbReference type="InterPro" id="IPR004640">
    <property type="entry name" value="HscB"/>
</dbReference>
<dbReference type="SUPFAM" id="SSF46565">
    <property type="entry name" value="Chaperone J-domain"/>
    <property type="match status" value="1"/>
</dbReference>
<dbReference type="GO" id="GO:0005739">
    <property type="term" value="C:mitochondrion"/>
    <property type="evidence" value="ECO:0007669"/>
    <property type="project" value="TreeGrafter"/>
</dbReference>
<dbReference type="InterPro" id="IPR036869">
    <property type="entry name" value="J_dom_sf"/>
</dbReference>
<accession>A0A2V3II01</accession>
<dbReference type="GO" id="GO:0044571">
    <property type="term" value="P:[2Fe-2S] cluster assembly"/>
    <property type="evidence" value="ECO:0007669"/>
    <property type="project" value="InterPro"/>
</dbReference>
<dbReference type="CDD" id="cd06257">
    <property type="entry name" value="DnaJ"/>
    <property type="match status" value="1"/>
</dbReference>
<dbReference type="InterPro" id="IPR009073">
    <property type="entry name" value="HscB_oligo_C"/>
</dbReference>
<dbReference type="EMBL" id="NBIV01000205">
    <property type="protein sequence ID" value="PXF41653.1"/>
    <property type="molecule type" value="Genomic_DNA"/>
</dbReference>
<sequence length="184" mass="21143">MFTRALCTAAARRATTVANSNFYQLLGVTENFRIDSAQLAERFKSLQRQWHPDKYHNSPPADRQHAAHMSAVLNEAYATLRAPHKRAKHLLQIRTHEAAPPALDDVTLPPHFLMWVVEFRESIADARHDPARLRDLRDDVFARMKQCESELAAAFDHDDLGAATTHTAKLQYYRRMQQVIHDFS</sequence>
<dbReference type="Proteomes" id="UP000247409">
    <property type="component" value="Unassembled WGS sequence"/>
</dbReference>
<keyword evidence="2" id="KW-0143">Chaperone</keyword>
<comment type="caution">
    <text evidence="4">The sequence shown here is derived from an EMBL/GenBank/DDBJ whole genome shotgun (WGS) entry which is preliminary data.</text>
</comment>
<dbReference type="Gene3D" id="1.10.287.110">
    <property type="entry name" value="DnaJ domain"/>
    <property type="match status" value="1"/>
</dbReference>
<dbReference type="STRING" id="448386.A0A2V3II01"/>
<evidence type="ECO:0000313" key="4">
    <source>
        <dbReference type="EMBL" id="PXF41653.1"/>
    </source>
</evidence>
<dbReference type="Pfam" id="PF07743">
    <property type="entry name" value="HSCB_C"/>
    <property type="match status" value="1"/>
</dbReference>
<dbReference type="GO" id="GO:0051087">
    <property type="term" value="F:protein-folding chaperone binding"/>
    <property type="evidence" value="ECO:0007669"/>
    <property type="project" value="InterPro"/>
</dbReference>
<evidence type="ECO:0000256" key="2">
    <source>
        <dbReference type="ARBA" id="ARBA00023186"/>
    </source>
</evidence>
<reference evidence="4 5" key="1">
    <citation type="journal article" date="2018" name="Mol. Biol. Evol.">
        <title>Analysis of the draft genome of the red seaweed Gracilariopsis chorda provides insights into genome size evolution in Rhodophyta.</title>
        <authorList>
            <person name="Lee J."/>
            <person name="Yang E.C."/>
            <person name="Graf L."/>
            <person name="Yang J.H."/>
            <person name="Qiu H."/>
            <person name="Zel Zion U."/>
            <person name="Chan C.X."/>
            <person name="Stephens T.G."/>
            <person name="Weber A.P.M."/>
            <person name="Boo G.H."/>
            <person name="Boo S.M."/>
            <person name="Kim K.M."/>
            <person name="Shin Y."/>
            <person name="Jung M."/>
            <person name="Lee S.J."/>
            <person name="Yim H.S."/>
            <person name="Lee J.H."/>
            <person name="Bhattacharya D."/>
            <person name="Yoon H.S."/>
        </authorList>
    </citation>
    <scope>NUCLEOTIDE SEQUENCE [LARGE SCALE GENOMIC DNA]</scope>
    <source>
        <strain evidence="4 5">SKKU-2015</strain>
        <tissue evidence="4">Whole body</tissue>
    </source>
</reference>
<dbReference type="Pfam" id="PF00226">
    <property type="entry name" value="DnaJ"/>
    <property type="match status" value="1"/>
</dbReference>
<protein>
    <submittedName>
        <fullName evidence="4">Co-chaperone protein HscB-like</fullName>
    </submittedName>
</protein>
<dbReference type="Gene3D" id="1.20.1280.20">
    <property type="entry name" value="HscB, C-terminal domain"/>
    <property type="match status" value="1"/>
</dbReference>
<dbReference type="PANTHER" id="PTHR14021:SF15">
    <property type="entry name" value="IRON-SULFUR CLUSTER CO-CHAPERONE PROTEIN HSCB"/>
    <property type="match status" value="1"/>
</dbReference>